<dbReference type="RefSeq" id="WP_183652728.1">
    <property type="nucleotide sequence ID" value="NZ_JACHWU010000002.1"/>
</dbReference>
<keyword evidence="3" id="KW-1185">Reference proteome</keyword>
<accession>A0A839S092</accession>
<gene>
    <name evidence="2" type="ORF">FHS23_002261</name>
</gene>
<protein>
    <submittedName>
        <fullName evidence="2">Uncharacterized protein</fullName>
    </submittedName>
</protein>
<keyword evidence="1" id="KW-0472">Membrane</keyword>
<sequence length="657" mass="76325">MTSEENEEPTGEHVAEVREGSASVNNSVLIDSVVHTSTHYHLDGGASYEDLLREAITMLDTRARTKAIEYLHDARAKRDTTEARFYLAIALLSNRSFRDLKEHEEQELLGLTRFLNWYDDQRWKPALSLVCELARRHRNGETGGEHLVGQINELGPIQKRLIDDHLRHVLDGESRERLWAARHQDARNRRIENDRRSRVWAYFCAKPANARARTPRPDATTLDDLVRARVWLAVFTVSATYIGWLTVSTTNLLMAAIFLLAVGSTFVGVRCGVDWHYRSRRVAGKDRQYTFDPFKRRSDSGFAGDVTFYFDRYFRRYAPEGVDEHVYLKEVAGFKAFLRDEIVEIYREQKVGCSNVRWLIRDLAKEVQSRYEDRKLHAYHERYRTPTAIKRWCVLGVLSAAAGWITTVVQLSSLSPLRTTIAVLIAATAGAVSMLRWDHIVLERRRAFDDRVEYDEEIAQRERWLEEWKQKIDDALPSETEMQSWLEYDLTLLLDQILKTYRLSWKDVIRDATLLSPPDKRHRARIRNGPWRYTRYEVHIFLLTKDGVREVTTELDFKGIRFGAQSRHNFRFDAVSSIYVERATNGSHQLQLSLMNGDPRPIRVADTVVDDDLREGEDPDRIAEMNLDASGFVHTLRLLEGIAAEGKEWIRREPVHR</sequence>
<feature type="transmembrane region" description="Helical" evidence="1">
    <location>
        <begin position="253"/>
        <end position="273"/>
    </location>
</feature>
<keyword evidence="1" id="KW-0812">Transmembrane</keyword>
<reference evidence="2 3" key="1">
    <citation type="submission" date="2020-08" db="EMBL/GenBank/DDBJ databases">
        <title>Genomic Encyclopedia of Type Strains, Phase III (KMG-III): the genomes of soil and plant-associated and newly described type strains.</title>
        <authorList>
            <person name="Whitman W."/>
        </authorList>
    </citation>
    <scope>NUCLEOTIDE SEQUENCE [LARGE SCALE GENOMIC DNA]</scope>
    <source>
        <strain evidence="2 3">CECT 8577</strain>
    </source>
</reference>
<organism evidence="2 3">
    <name type="scientific">Prauserella isguenensis</name>
    <dbReference type="NCBI Taxonomy" id="1470180"/>
    <lineage>
        <taxon>Bacteria</taxon>
        <taxon>Bacillati</taxon>
        <taxon>Actinomycetota</taxon>
        <taxon>Actinomycetes</taxon>
        <taxon>Pseudonocardiales</taxon>
        <taxon>Pseudonocardiaceae</taxon>
        <taxon>Prauserella</taxon>
    </lineage>
</organism>
<feature type="transmembrane region" description="Helical" evidence="1">
    <location>
        <begin position="392"/>
        <end position="411"/>
    </location>
</feature>
<feature type="transmembrane region" description="Helical" evidence="1">
    <location>
        <begin position="417"/>
        <end position="437"/>
    </location>
</feature>
<comment type="caution">
    <text evidence="2">The sequence shown here is derived from an EMBL/GenBank/DDBJ whole genome shotgun (WGS) entry which is preliminary data.</text>
</comment>
<evidence type="ECO:0000256" key="1">
    <source>
        <dbReference type="SAM" id="Phobius"/>
    </source>
</evidence>
<dbReference type="EMBL" id="JACHWU010000002">
    <property type="protein sequence ID" value="MBB3051238.1"/>
    <property type="molecule type" value="Genomic_DNA"/>
</dbReference>
<evidence type="ECO:0000313" key="3">
    <source>
        <dbReference type="Proteomes" id="UP000550714"/>
    </source>
</evidence>
<name>A0A839S092_9PSEU</name>
<evidence type="ECO:0000313" key="2">
    <source>
        <dbReference type="EMBL" id="MBB3051238.1"/>
    </source>
</evidence>
<proteinExistence type="predicted"/>
<keyword evidence="1" id="KW-1133">Transmembrane helix</keyword>
<dbReference type="Proteomes" id="UP000550714">
    <property type="component" value="Unassembled WGS sequence"/>
</dbReference>
<feature type="transmembrane region" description="Helical" evidence="1">
    <location>
        <begin position="230"/>
        <end position="247"/>
    </location>
</feature>
<dbReference type="AlphaFoldDB" id="A0A839S092"/>